<gene>
    <name evidence="3" type="ORF">CCS01_00735</name>
</gene>
<dbReference type="Pfam" id="PF01926">
    <property type="entry name" value="MMR_HSR1"/>
    <property type="match status" value="1"/>
</dbReference>
<dbReference type="PANTHER" id="PTHR42714:SF6">
    <property type="entry name" value="TRANSLATION INITIATION FACTOR IF-2"/>
    <property type="match status" value="1"/>
</dbReference>
<evidence type="ECO:0000259" key="2">
    <source>
        <dbReference type="Pfam" id="PF01926"/>
    </source>
</evidence>
<dbReference type="GO" id="GO:0002098">
    <property type="term" value="P:tRNA wobble uridine modification"/>
    <property type="evidence" value="ECO:0007669"/>
    <property type="project" value="TreeGrafter"/>
</dbReference>
<evidence type="ECO:0000256" key="1">
    <source>
        <dbReference type="SAM" id="Coils"/>
    </source>
</evidence>
<organism evidence="3 4">
    <name type="scientific">Rhodopila globiformis</name>
    <name type="common">Rhodopseudomonas globiformis</name>
    <dbReference type="NCBI Taxonomy" id="1071"/>
    <lineage>
        <taxon>Bacteria</taxon>
        <taxon>Pseudomonadati</taxon>
        <taxon>Pseudomonadota</taxon>
        <taxon>Alphaproteobacteria</taxon>
        <taxon>Acetobacterales</taxon>
        <taxon>Acetobacteraceae</taxon>
        <taxon>Rhodopila</taxon>
    </lineage>
</organism>
<dbReference type="PANTHER" id="PTHR42714">
    <property type="entry name" value="TRNA MODIFICATION GTPASE GTPBP3"/>
    <property type="match status" value="1"/>
</dbReference>
<dbReference type="Proteomes" id="UP000239724">
    <property type="component" value="Unassembled WGS sequence"/>
</dbReference>
<dbReference type="Gene3D" id="3.40.50.300">
    <property type="entry name" value="P-loop containing nucleotide triphosphate hydrolases"/>
    <property type="match status" value="1"/>
</dbReference>
<dbReference type="InterPro" id="IPR027417">
    <property type="entry name" value="P-loop_NTPase"/>
</dbReference>
<comment type="caution">
    <text evidence="3">The sequence shown here is derived from an EMBL/GenBank/DDBJ whole genome shotgun (WGS) entry which is preliminary data.</text>
</comment>
<evidence type="ECO:0000313" key="4">
    <source>
        <dbReference type="Proteomes" id="UP000239724"/>
    </source>
</evidence>
<dbReference type="RefSeq" id="WP_104516927.1">
    <property type="nucleotide sequence ID" value="NZ_NHRY01000029.1"/>
</dbReference>
<keyword evidence="1" id="KW-0175">Coiled coil</keyword>
<proteinExistence type="predicted"/>
<feature type="domain" description="G" evidence="2">
    <location>
        <begin position="45"/>
        <end position="150"/>
    </location>
</feature>
<dbReference type="GO" id="GO:0030488">
    <property type="term" value="P:tRNA methylation"/>
    <property type="evidence" value="ECO:0007669"/>
    <property type="project" value="TreeGrafter"/>
</dbReference>
<dbReference type="GO" id="GO:0005737">
    <property type="term" value="C:cytoplasm"/>
    <property type="evidence" value="ECO:0007669"/>
    <property type="project" value="TreeGrafter"/>
</dbReference>
<feature type="coiled-coil region" evidence="1">
    <location>
        <begin position="434"/>
        <end position="461"/>
    </location>
</feature>
<dbReference type="SUPFAM" id="SSF52540">
    <property type="entry name" value="P-loop containing nucleoside triphosphate hydrolases"/>
    <property type="match status" value="1"/>
</dbReference>
<dbReference type="GO" id="GO:0005525">
    <property type="term" value="F:GTP binding"/>
    <property type="evidence" value="ECO:0007669"/>
    <property type="project" value="InterPro"/>
</dbReference>
<name>A0A2S6NP34_RHOGL</name>
<keyword evidence="4" id="KW-1185">Reference proteome</keyword>
<dbReference type="InterPro" id="IPR006073">
    <property type="entry name" value="GTP-bd"/>
</dbReference>
<dbReference type="EMBL" id="NHRY01000029">
    <property type="protein sequence ID" value="PPQ40139.1"/>
    <property type="molecule type" value="Genomic_DNA"/>
</dbReference>
<dbReference type="AlphaFoldDB" id="A0A2S6NP34"/>
<evidence type="ECO:0000313" key="3">
    <source>
        <dbReference type="EMBL" id="PPQ40139.1"/>
    </source>
</evidence>
<accession>A0A2S6NP34</accession>
<reference evidence="3 4" key="1">
    <citation type="journal article" date="2018" name="Arch. Microbiol.">
        <title>New insights into the metabolic potential of the phototrophic purple bacterium Rhodopila globiformis DSM 161(T) from its draft genome sequence and evidence for a vanadium-dependent nitrogenase.</title>
        <authorList>
            <person name="Imhoff J.F."/>
            <person name="Rahn T."/>
            <person name="Kunzel S."/>
            <person name="Neulinger S.C."/>
        </authorList>
    </citation>
    <scope>NUCLEOTIDE SEQUENCE [LARGE SCALE GENOMIC DNA]</scope>
    <source>
        <strain evidence="3 4">DSM 161</strain>
    </source>
</reference>
<sequence length="526" mass="56790">MADPFRLAFDVWKTAREPLGRYLPVIDIDATEELLADRSGAATPRIMVFGTYNAGKSTLINALVGAEVARVADYPETDRVTSYPWRGFLLDDTPGIDAPIEHEQVTRKHLEASDAVLFVLATDGTIEEQRTFNEIVAIVCAGKPIRVILNNKSGFRPDSPDFLNLRDRVAENLRRAAAGAGIVDIETRAPIRLVNAASGMRGRLEGKSALLANSGLVELEADIADLCETTGKAQMAVTVCLRIARQIDLALADLPTDDIRQFAREAVDGVAAERTRLTAVLDQATQEAALTFQAAYAHDVSNQEPQPGKAATTEAAQAVTAIIERELRKTQRVFGDIEDACAGQAIAIRPVGGPAIPLLEGTAPQDTVKNRGFGLVDATNLLAPTLNRLDNDIIVGGFLAAKQVFPATFKGLGPAFFGRIAPLVGPAIQAAVGMRDAYLANREAQREFEREKDRRLALQQQVADAGRRMRWALDQQCQGIIESVFAPVEDALARQAATLKGQAATLEADRAVLLKCKGRLDIALEQ</sequence>
<dbReference type="OrthoDB" id="7230870at2"/>
<protein>
    <recommendedName>
        <fullName evidence="2">G domain-containing protein</fullName>
    </recommendedName>
</protein>